<evidence type="ECO:0000256" key="12">
    <source>
        <dbReference type="PIRNR" id="PIRNR006268"/>
    </source>
</evidence>
<evidence type="ECO:0000256" key="5">
    <source>
        <dbReference type="ARBA" id="ARBA00022630"/>
    </source>
</evidence>
<name>A0ABS0BVI6_9GAMM</name>
<comment type="subcellular location">
    <subcellularLocation>
        <location evidence="13">Cell inner membrane</location>
        <topology evidence="13">Lipid-anchor</topology>
        <orientation evidence="13">Periplasmic side</orientation>
    </subcellularLocation>
</comment>
<keyword evidence="5 12" id="KW-0285">Flavoprotein</keyword>
<keyword evidence="6 12" id="KW-0808">Transferase</keyword>
<comment type="cofactor">
    <cofactor evidence="1 13">
        <name>Mg(2+)</name>
        <dbReference type="ChEBI" id="CHEBI:18420"/>
    </cofactor>
</comment>
<dbReference type="SUPFAM" id="SSF143631">
    <property type="entry name" value="ApbE-like"/>
    <property type="match status" value="1"/>
</dbReference>
<dbReference type="GO" id="GO:0016740">
    <property type="term" value="F:transferase activity"/>
    <property type="evidence" value="ECO:0007669"/>
    <property type="project" value="UniProtKB-KW"/>
</dbReference>
<keyword evidence="8 12" id="KW-0274">FAD</keyword>
<evidence type="ECO:0000256" key="6">
    <source>
        <dbReference type="ARBA" id="ARBA00022679"/>
    </source>
</evidence>
<evidence type="ECO:0000256" key="1">
    <source>
        <dbReference type="ARBA" id="ARBA00001946"/>
    </source>
</evidence>
<keyword evidence="13" id="KW-1003">Cell membrane</keyword>
<accession>A0ABS0BVI6</accession>
<evidence type="ECO:0000256" key="8">
    <source>
        <dbReference type="ARBA" id="ARBA00022827"/>
    </source>
</evidence>
<comment type="catalytic activity">
    <reaction evidence="11 12 13">
        <text>L-threonyl-[protein] + FAD = FMN-L-threonyl-[protein] + AMP + H(+)</text>
        <dbReference type="Rhea" id="RHEA:36847"/>
        <dbReference type="Rhea" id="RHEA-COMP:11060"/>
        <dbReference type="Rhea" id="RHEA-COMP:11061"/>
        <dbReference type="ChEBI" id="CHEBI:15378"/>
        <dbReference type="ChEBI" id="CHEBI:30013"/>
        <dbReference type="ChEBI" id="CHEBI:57692"/>
        <dbReference type="ChEBI" id="CHEBI:74257"/>
        <dbReference type="ChEBI" id="CHEBI:456215"/>
        <dbReference type="EC" id="2.7.1.180"/>
    </reaction>
</comment>
<comment type="caution">
    <text evidence="14">The sequence shown here is derived from an EMBL/GenBank/DDBJ whole genome shotgun (WGS) entry which is preliminary data.</text>
</comment>
<comment type="similarity">
    <text evidence="2 12 13">Belongs to the ApbE family.</text>
</comment>
<evidence type="ECO:0000256" key="2">
    <source>
        <dbReference type="ARBA" id="ARBA00008282"/>
    </source>
</evidence>
<evidence type="ECO:0000256" key="9">
    <source>
        <dbReference type="ARBA" id="ARBA00022842"/>
    </source>
</evidence>
<dbReference type="PIRSF" id="PIRSF006268">
    <property type="entry name" value="ApbE"/>
    <property type="match status" value="1"/>
</dbReference>
<keyword evidence="15" id="KW-1185">Reference proteome</keyword>
<dbReference type="PANTHER" id="PTHR30040">
    <property type="entry name" value="THIAMINE BIOSYNTHESIS LIPOPROTEIN APBE"/>
    <property type="match status" value="1"/>
</dbReference>
<evidence type="ECO:0000313" key="15">
    <source>
        <dbReference type="Proteomes" id="UP001193680"/>
    </source>
</evidence>
<evidence type="ECO:0000313" key="14">
    <source>
        <dbReference type="EMBL" id="MBF6057814.1"/>
    </source>
</evidence>
<keyword evidence="9 12" id="KW-0460">Magnesium</keyword>
<dbReference type="Proteomes" id="UP001193680">
    <property type="component" value="Unassembled WGS sequence"/>
</dbReference>
<sequence>MRFDRRDFLRLSLLPLLPSVLASCSETQEPVEATQIVFGTVVNLQIYNTDKQTAENAIARVESYFQQFHHEWHAWEKGGILSKINTAIAEQKPIEVADSVKNFILKSRQLTRESDGLFDPGIGKIIEMWGFHSEHWQGPPPEDSKIHAWLQSHPSLLDVYFKGNRLYSTNSQVQLDFGGNAKGLAIDLALQQLQQAGIHDALVSIGGDMKAIGHPAGRQEWNIGIQDPKNSQKAIAALHLNGGESVVTSGTYQRYFIWKGQRYAHIIDPNTGYPADSFSSVTVIHPDAITADSAATALLVAGPERWQTIAAKMGIQYAFCIGHDGAIQQTKAMEQRVKLL</sequence>
<dbReference type="PANTHER" id="PTHR30040:SF2">
    <property type="entry name" value="FAD:PROTEIN FMN TRANSFERASE"/>
    <property type="match status" value="1"/>
</dbReference>
<evidence type="ECO:0000256" key="13">
    <source>
        <dbReference type="RuleBase" id="RU363002"/>
    </source>
</evidence>
<organism evidence="14 15">
    <name type="scientific">Thiomicrorhabdus heinhorstiae</name>
    <dbReference type="NCBI Taxonomy" id="2748010"/>
    <lineage>
        <taxon>Bacteria</taxon>
        <taxon>Pseudomonadati</taxon>
        <taxon>Pseudomonadota</taxon>
        <taxon>Gammaproteobacteria</taxon>
        <taxon>Thiotrichales</taxon>
        <taxon>Piscirickettsiaceae</taxon>
        <taxon>Thiomicrorhabdus</taxon>
    </lineage>
</organism>
<keyword evidence="13" id="KW-0997">Cell inner membrane</keyword>
<comment type="function">
    <text evidence="13">Flavin transferase that catalyzes the transfer of the FMN moiety of FAD and its covalent binding to the hydroxyl group of a threonine residue in a target flavoprotein.</text>
</comment>
<dbReference type="InterPro" id="IPR024932">
    <property type="entry name" value="ApbE"/>
</dbReference>
<evidence type="ECO:0000256" key="7">
    <source>
        <dbReference type="ARBA" id="ARBA00022723"/>
    </source>
</evidence>
<evidence type="ECO:0000256" key="3">
    <source>
        <dbReference type="ARBA" id="ARBA00011955"/>
    </source>
</evidence>
<dbReference type="EC" id="2.7.1.180" evidence="3 12"/>
<dbReference type="Gene3D" id="3.10.520.10">
    <property type="entry name" value="ApbE-like domains"/>
    <property type="match status" value="1"/>
</dbReference>
<keyword evidence="13" id="KW-0472">Membrane</keyword>
<reference evidence="14 15" key="1">
    <citation type="submission" date="2020-11" db="EMBL/GenBank/DDBJ databases">
        <title>Sulfur oxidizing isolate from Hospital Hole Sinkhole.</title>
        <authorList>
            <person name="Scott K.M."/>
        </authorList>
    </citation>
    <scope>NUCLEOTIDE SEQUENCE [LARGE SCALE GENOMIC DNA]</scope>
    <source>
        <strain evidence="14 15">HH1</strain>
    </source>
</reference>
<evidence type="ECO:0000256" key="10">
    <source>
        <dbReference type="ARBA" id="ARBA00031306"/>
    </source>
</evidence>
<gene>
    <name evidence="14" type="ORF">H8792_005610</name>
</gene>
<dbReference type="PROSITE" id="PS51257">
    <property type="entry name" value="PROKAR_LIPOPROTEIN"/>
    <property type="match status" value="1"/>
</dbReference>
<keyword evidence="7 12" id="KW-0479">Metal-binding</keyword>
<dbReference type="EMBL" id="JACBGI020000007">
    <property type="protein sequence ID" value="MBF6057814.1"/>
    <property type="molecule type" value="Genomic_DNA"/>
</dbReference>
<keyword evidence="13" id="KW-0449">Lipoprotein</keyword>
<evidence type="ECO:0000256" key="4">
    <source>
        <dbReference type="ARBA" id="ARBA00016337"/>
    </source>
</evidence>
<protein>
    <recommendedName>
        <fullName evidence="4 12">FAD:protein FMN transferase</fullName>
        <ecNumber evidence="3 12">2.7.1.180</ecNumber>
    </recommendedName>
    <alternativeName>
        <fullName evidence="10 12">Flavin transferase</fullName>
    </alternativeName>
</protein>
<dbReference type="InterPro" id="IPR003374">
    <property type="entry name" value="ApbE-like_sf"/>
</dbReference>
<dbReference type="RefSeq" id="WP_185977958.1">
    <property type="nucleotide sequence ID" value="NZ_JACBGI020000007.1"/>
</dbReference>
<dbReference type="Pfam" id="PF02424">
    <property type="entry name" value="ApbE"/>
    <property type="match status" value="1"/>
</dbReference>
<proteinExistence type="inferred from homology"/>
<evidence type="ECO:0000256" key="11">
    <source>
        <dbReference type="ARBA" id="ARBA00048540"/>
    </source>
</evidence>